<organism evidence="2 3">
    <name type="scientific">Deinococcus hohokamensis</name>
    <dbReference type="NCBI Taxonomy" id="309883"/>
    <lineage>
        <taxon>Bacteria</taxon>
        <taxon>Thermotogati</taxon>
        <taxon>Deinococcota</taxon>
        <taxon>Deinococci</taxon>
        <taxon>Deinococcales</taxon>
        <taxon>Deinococcaceae</taxon>
        <taxon>Deinococcus</taxon>
    </lineage>
</organism>
<dbReference type="PROSITE" id="PS51832">
    <property type="entry name" value="HD_GYP"/>
    <property type="match status" value="1"/>
</dbReference>
<dbReference type="InterPro" id="IPR006674">
    <property type="entry name" value="HD_domain"/>
</dbReference>
<feature type="domain" description="HD-GYP" evidence="1">
    <location>
        <begin position="1"/>
        <end position="100"/>
    </location>
</feature>
<keyword evidence="2" id="KW-0378">Hydrolase</keyword>
<accession>A0ABV9I7K3</accession>
<keyword evidence="3" id="KW-1185">Reference proteome</keyword>
<dbReference type="EC" id="3.1.4.-" evidence="2"/>
<reference evidence="3" key="1">
    <citation type="journal article" date="2019" name="Int. J. Syst. Evol. Microbiol.">
        <title>The Global Catalogue of Microorganisms (GCM) 10K type strain sequencing project: providing services to taxonomists for standard genome sequencing and annotation.</title>
        <authorList>
            <consortium name="The Broad Institute Genomics Platform"/>
            <consortium name="The Broad Institute Genome Sequencing Center for Infectious Disease"/>
            <person name="Wu L."/>
            <person name="Ma J."/>
        </authorList>
    </citation>
    <scope>NUCLEOTIDE SEQUENCE [LARGE SCALE GENOMIC DNA]</scope>
    <source>
        <strain evidence="3">CCUG 55995</strain>
    </source>
</reference>
<dbReference type="Gene3D" id="1.10.3210.10">
    <property type="entry name" value="Hypothetical protein af1432"/>
    <property type="match status" value="2"/>
</dbReference>
<evidence type="ECO:0000259" key="1">
    <source>
        <dbReference type="PROSITE" id="PS51832"/>
    </source>
</evidence>
<gene>
    <name evidence="2" type="ORF">ACFO0D_07520</name>
</gene>
<sequence>MRRLPSHRTAPQGQTAASIAAQLGLPEAQVRLIEQAALLHDVGKIGVSDALTSQRPYKPAWSVEAAVAELRAQAGRHFDPRVVAALERYLARQETIVVTG</sequence>
<name>A0ABV9I7K3_9DEIO</name>
<evidence type="ECO:0000313" key="2">
    <source>
        <dbReference type="EMBL" id="MFC4638188.1"/>
    </source>
</evidence>
<dbReference type="PANTHER" id="PTHR45228">
    <property type="entry name" value="CYCLIC DI-GMP PHOSPHODIESTERASE TM_0186-RELATED"/>
    <property type="match status" value="1"/>
</dbReference>
<dbReference type="SUPFAM" id="SSF109604">
    <property type="entry name" value="HD-domain/PDEase-like"/>
    <property type="match status" value="1"/>
</dbReference>
<evidence type="ECO:0000313" key="3">
    <source>
        <dbReference type="Proteomes" id="UP001595952"/>
    </source>
</evidence>
<dbReference type="GO" id="GO:0016787">
    <property type="term" value="F:hydrolase activity"/>
    <property type="evidence" value="ECO:0007669"/>
    <property type="project" value="UniProtKB-KW"/>
</dbReference>
<dbReference type="CDD" id="cd00077">
    <property type="entry name" value="HDc"/>
    <property type="match status" value="1"/>
</dbReference>
<proteinExistence type="predicted"/>
<protein>
    <submittedName>
        <fullName evidence="2">HD-GYP domain-containing protein</fullName>
        <ecNumber evidence="2">3.1.4.-</ecNumber>
    </submittedName>
</protein>
<dbReference type="InterPro" id="IPR003607">
    <property type="entry name" value="HD/PDEase_dom"/>
</dbReference>
<dbReference type="EMBL" id="JBHSEI010000005">
    <property type="protein sequence ID" value="MFC4638188.1"/>
    <property type="molecule type" value="Genomic_DNA"/>
</dbReference>
<dbReference type="RefSeq" id="WP_380061199.1">
    <property type="nucleotide sequence ID" value="NZ_JBHSEI010000005.1"/>
</dbReference>
<dbReference type="InterPro" id="IPR037522">
    <property type="entry name" value="HD_GYP_dom"/>
</dbReference>
<dbReference type="Pfam" id="PF01966">
    <property type="entry name" value="HD"/>
    <property type="match status" value="1"/>
</dbReference>
<dbReference type="InterPro" id="IPR052020">
    <property type="entry name" value="Cyclic_di-GMP/3'3'-cGAMP_PDE"/>
</dbReference>
<dbReference type="Proteomes" id="UP001595952">
    <property type="component" value="Unassembled WGS sequence"/>
</dbReference>
<comment type="caution">
    <text evidence="2">The sequence shown here is derived from an EMBL/GenBank/DDBJ whole genome shotgun (WGS) entry which is preliminary data.</text>
</comment>